<dbReference type="EMBL" id="NVQC01000020">
    <property type="protein sequence ID" value="PTL35968.1"/>
    <property type="molecule type" value="Genomic_DNA"/>
</dbReference>
<reference evidence="13 14" key="1">
    <citation type="submission" date="2017-09" db="EMBL/GenBank/DDBJ databases">
        <title>Bloom of a denitrifying methanotroph, Candidatus Methylomirabilis limnetica, in a deep stratified lake.</title>
        <authorList>
            <person name="Graf J.S."/>
            <person name="Marchant H.K."/>
            <person name="Tienken D."/>
            <person name="Hach P.F."/>
            <person name="Brand A."/>
            <person name="Schubert C.J."/>
            <person name="Kuypers M.M."/>
            <person name="Milucka J."/>
        </authorList>
    </citation>
    <scope>NUCLEOTIDE SEQUENCE [LARGE SCALE GENOMIC DNA]</scope>
    <source>
        <strain evidence="13 14">Zug</strain>
    </source>
</reference>
<dbReference type="HAMAP" id="MF_00486">
    <property type="entry name" value="McH"/>
    <property type="match status" value="1"/>
</dbReference>
<dbReference type="InterPro" id="IPR003209">
    <property type="entry name" value="METHMP_CycHdrlase"/>
</dbReference>
<evidence type="ECO:0000256" key="11">
    <source>
        <dbReference type="ARBA" id="ARBA00048684"/>
    </source>
</evidence>
<evidence type="ECO:0000256" key="12">
    <source>
        <dbReference type="HAMAP-Rule" id="MF_00486"/>
    </source>
</evidence>
<evidence type="ECO:0000256" key="9">
    <source>
        <dbReference type="ARBA" id="ARBA00022801"/>
    </source>
</evidence>
<dbReference type="CDD" id="cd00545">
    <property type="entry name" value="MCH"/>
    <property type="match status" value="1"/>
</dbReference>
<dbReference type="NCBIfam" id="TIGR03120">
    <property type="entry name" value="one_C_mch"/>
    <property type="match status" value="1"/>
</dbReference>
<dbReference type="AlphaFoldDB" id="A0A2T4TXY1"/>
<protein>
    <recommendedName>
        <fullName evidence="6 12">Methenyltetrahydromethanopterin cyclohydrolase</fullName>
        <ecNumber evidence="5 12">3.5.4.27</ecNumber>
    </recommendedName>
    <alternativeName>
        <fullName evidence="10 12">Methenyl-H4MPT cyclohydrolase</fullName>
    </alternativeName>
</protein>
<comment type="function">
    <text evidence="1 12">Catalyzes the hydrolysis of methenyl-H(4)MPT(+) to 5-formyl-H(4)MPT.</text>
</comment>
<keyword evidence="9 12" id="KW-0378">Hydrolase</keyword>
<name>A0A2T4TXY1_9BACT</name>
<accession>A0A2T4TXY1</accession>
<evidence type="ECO:0000313" key="14">
    <source>
        <dbReference type="Proteomes" id="UP000241436"/>
    </source>
</evidence>
<gene>
    <name evidence="12" type="primary">mch</name>
    <name evidence="13" type="ORF">CLG94_06640</name>
</gene>
<comment type="pathway">
    <text evidence="3 12">One-carbon metabolism; formaldehyde degradation; formate from formaldehyde (H(4)MPT route): step 3/5.</text>
</comment>
<comment type="subcellular location">
    <subcellularLocation>
        <location evidence="2 12">Cytoplasm</location>
    </subcellularLocation>
</comment>
<evidence type="ECO:0000256" key="10">
    <source>
        <dbReference type="ARBA" id="ARBA00030468"/>
    </source>
</evidence>
<evidence type="ECO:0000256" key="5">
    <source>
        <dbReference type="ARBA" id="ARBA00012765"/>
    </source>
</evidence>
<keyword evidence="8 12" id="KW-0554">One-carbon metabolism</keyword>
<evidence type="ECO:0000256" key="4">
    <source>
        <dbReference type="ARBA" id="ARBA00006902"/>
    </source>
</evidence>
<dbReference type="SUPFAM" id="SSF56199">
    <property type="entry name" value="Methenyltetrahydromethanopterin cyclohydrolase"/>
    <property type="match status" value="1"/>
</dbReference>
<dbReference type="RefSeq" id="WP_107562090.1">
    <property type="nucleotide sequence ID" value="NZ_NVQC01000020.1"/>
</dbReference>
<dbReference type="EC" id="3.5.4.27" evidence="5 12"/>
<sequence>MSLSLNRRAGEILDRIAEQSAALGISVSTLTNGARLVDFGVKVPGGLLAGKGLSEICLGGLGEVAFLPLSYGDFSLLGVSVAIDGPVLPCLGSQYAGWKIQRGKFFAMGSGPARAMARTEKLFETIRIQDEADSAVLVLESGRLPTEEVADYVAEKCGIKPDRVSLAVASTRSMAGAVQIAARSVETAMHKLLELGFDVTKVLSGFGVCPIATAAADDLTAIGRTNDCVLYGSEVFLTVSATDGEIEALIDKIPSSSSRDYGQLFGELFKRYDGDFYKIDPFLFSPAKTSITNAASGRTYRAGRFNAELLRASLLG</sequence>
<comment type="caution">
    <text evidence="13">The sequence shown here is derived from an EMBL/GenBank/DDBJ whole genome shotgun (WGS) entry which is preliminary data.</text>
</comment>
<dbReference type="Gene3D" id="3.30.1030.10">
    <property type="entry name" value="Methenyltetrahydromethanopterin Cyclohydrolase, Chain A, domain 2"/>
    <property type="match status" value="1"/>
</dbReference>
<dbReference type="GO" id="GO:0046294">
    <property type="term" value="P:formaldehyde catabolic process"/>
    <property type="evidence" value="ECO:0007669"/>
    <property type="project" value="UniProtKB-UniRule"/>
</dbReference>
<dbReference type="GO" id="GO:0005737">
    <property type="term" value="C:cytoplasm"/>
    <property type="evidence" value="ECO:0007669"/>
    <property type="project" value="UniProtKB-SubCell"/>
</dbReference>
<comment type="catalytic activity">
    <reaction evidence="11 12">
        <text>5,10-methenyl-5,6,7,8-tetrahydromethanopterin + H2O = N(5)-formyl-5,6,7,8-tetrahydromethanopterin + H(+)</text>
        <dbReference type="Rhea" id="RHEA:19053"/>
        <dbReference type="ChEBI" id="CHEBI:15377"/>
        <dbReference type="ChEBI" id="CHEBI:15378"/>
        <dbReference type="ChEBI" id="CHEBI:58018"/>
        <dbReference type="ChEBI" id="CHEBI:58337"/>
        <dbReference type="EC" id="3.5.4.27"/>
    </reaction>
</comment>
<evidence type="ECO:0000256" key="2">
    <source>
        <dbReference type="ARBA" id="ARBA00004496"/>
    </source>
</evidence>
<dbReference type="Proteomes" id="UP000241436">
    <property type="component" value="Unassembled WGS sequence"/>
</dbReference>
<evidence type="ECO:0000256" key="6">
    <source>
        <dbReference type="ARBA" id="ARBA00020597"/>
    </source>
</evidence>
<organism evidence="13 14">
    <name type="scientific">Candidatus Methylomirabilis limnetica</name>
    <dbReference type="NCBI Taxonomy" id="2033718"/>
    <lineage>
        <taxon>Bacteria</taxon>
        <taxon>Candidatus Methylomirabilota</taxon>
        <taxon>Candidatus Methylomirabilia</taxon>
        <taxon>Candidatus Methylomirabilales</taxon>
        <taxon>Candidatus Methylomirabilaceae</taxon>
        <taxon>Candidatus Methylomirabilis</taxon>
    </lineage>
</organism>
<dbReference type="OrthoDB" id="241529at2"/>
<evidence type="ECO:0000256" key="7">
    <source>
        <dbReference type="ARBA" id="ARBA00022490"/>
    </source>
</evidence>
<keyword evidence="14" id="KW-1185">Reference proteome</keyword>
<proteinExistence type="inferred from homology"/>
<dbReference type="GO" id="GO:0006730">
    <property type="term" value="P:one-carbon metabolic process"/>
    <property type="evidence" value="ECO:0007669"/>
    <property type="project" value="UniProtKB-UniRule"/>
</dbReference>
<evidence type="ECO:0000313" key="13">
    <source>
        <dbReference type="EMBL" id="PTL35968.1"/>
    </source>
</evidence>
<dbReference type="Gene3D" id="3.10.340.11">
    <property type="entry name" value="Methenyltetrahydromethanopterin Cyclohydrolase, Chain A, domain 1"/>
    <property type="match status" value="1"/>
</dbReference>
<evidence type="ECO:0000256" key="1">
    <source>
        <dbReference type="ARBA" id="ARBA00004058"/>
    </source>
</evidence>
<evidence type="ECO:0000256" key="8">
    <source>
        <dbReference type="ARBA" id="ARBA00022563"/>
    </source>
</evidence>
<reference evidence="14" key="2">
    <citation type="journal article" date="2018" name="Environ. Microbiol.">
        <title>Bloom of a denitrifying methanotroph, 'Candidatus Methylomirabilis limnetica', in a deep stratified lake.</title>
        <authorList>
            <person name="Graf J.S."/>
            <person name="Mayr M.J."/>
            <person name="Marchant H.K."/>
            <person name="Tienken D."/>
            <person name="Hach P.F."/>
            <person name="Brand A."/>
            <person name="Schubert C.J."/>
            <person name="Kuypers M.M."/>
            <person name="Milucka J."/>
        </authorList>
    </citation>
    <scope>NUCLEOTIDE SEQUENCE [LARGE SCALE GENOMIC DNA]</scope>
    <source>
        <strain evidence="14">Zug</strain>
    </source>
</reference>
<dbReference type="GO" id="GO:0018759">
    <property type="term" value="F:methenyltetrahydromethanopterin cyclohydrolase activity"/>
    <property type="evidence" value="ECO:0007669"/>
    <property type="project" value="UniProtKB-UniRule"/>
</dbReference>
<comment type="similarity">
    <text evidence="4 12">Belongs to the MCH family.</text>
</comment>
<dbReference type="UniPathway" id="UPA00562">
    <property type="reaction ID" value="UER00703"/>
</dbReference>
<evidence type="ECO:0000256" key="3">
    <source>
        <dbReference type="ARBA" id="ARBA00005087"/>
    </source>
</evidence>
<dbReference type="Pfam" id="PF02289">
    <property type="entry name" value="MCH"/>
    <property type="match status" value="1"/>
</dbReference>
<keyword evidence="7 12" id="KW-0963">Cytoplasm</keyword>